<name>A0ABV6KQU1_9BACI</name>
<dbReference type="EMBL" id="JBHLUU010000032">
    <property type="protein sequence ID" value="MFC0475699.1"/>
    <property type="molecule type" value="Genomic_DNA"/>
</dbReference>
<keyword evidence="2" id="KW-1185">Reference proteome</keyword>
<evidence type="ECO:0008006" key="3">
    <source>
        <dbReference type="Google" id="ProtNLM"/>
    </source>
</evidence>
<gene>
    <name evidence="1" type="ORF">ACFFHF_10645</name>
</gene>
<dbReference type="RefSeq" id="WP_340905733.1">
    <property type="nucleotide sequence ID" value="NZ_JBHLUU010000032.1"/>
</dbReference>
<evidence type="ECO:0000313" key="1">
    <source>
        <dbReference type="EMBL" id="MFC0475699.1"/>
    </source>
</evidence>
<organism evidence="1 2">
    <name type="scientific">Robertmurraya beringensis</name>
    <dbReference type="NCBI Taxonomy" id="641660"/>
    <lineage>
        <taxon>Bacteria</taxon>
        <taxon>Bacillati</taxon>
        <taxon>Bacillota</taxon>
        <taxon>Bacilli</taxon>
        <taxon>Bacillales</taxon>
        <taxon>Bacillaceae</taxon>
        <taxon>Robertmurraya</taxon>
    </lineage>
</organism>
<reference evidence="1 2" key="1">
    <citation type="submission" date="2024-09" db="EMBL/GenBank/DDBJ databases">
        <authorList>
            <person name="Sun Q."/>
            <person name="Mori K."/>
        </authorList>
    </citation>
    <scope>NUCLEOTIDE SEQUENCE [LARGE SCALE GENOMIC DNA]</scope>
    <source>
        <strain evidence="1 2">CGMCC 1.9126</strain>
    </source>
</reference>
<evidence type="ECO:0000313" key="2">
    <source>
        <dbReference type="Proteomes" id="UP001589738"/>
    </source>
</evidence>
<accession>A0ABV6KQU1</accession>
<dbReference type="Proteomes" id="UP001589738">
    <property type="component" value="Unassembled WGS sequence"/>
</dbReference>
<sequence>MSLLKDLVELLEPIGVPIETGFFSKKPPEEYIVITPMSDRLDFYADNKAQSVIEEARLSLFTKKNYQALKKQLTKALLVGEITITDRQYIGFEDDTKYHHYAIDVLKEYEMEEG</sequence>
<proteinExistence type="predicted"/>
<protein>
    <recommendedName>
        <fullName evidence="3">Phage protein</fullName>
    </recommendedName>
</protein>
<comment type="caution">
    <text evidence="1">The sequence shown here is derived from an EMBL/GenBank/DDBJ whole genome shotgun (WGS) entry which is preliminary data.</text>
</comment>